<organism evidence="7 8">
    <name type="scientific">Halomonas beimenensis</name>
    <dbReference type="NCBI Taxonomy" id="475662"/>
    <lineage>
        <taxon>Bacteria</taxon>
        <taxon>Pseudomonadati</taxon>
        <taxon>Pseudomonadota</taxon>
        <taxon>Gammaproteobacteria</taxon>
        <taxon>Oceanospirillales</taxon>
        <taxon>Halomonadaceae</taxon>
        <taxon>Halomonas</taxon>
    </lineage>
</organism>
<dbReference type="Pfam" id="PF01565">
    <property type="entry name" value="FAD_binding_4"/>
    <property type="match status" value="1"/>
</dbReference>
<dbReference type="PROSITE" id="PS51387">
    <property type="entry name" value="FAD_PCMH"/>
    <property type="match status" value="1"/>
</dbReference>
<dbReference type="Gene3D" id="3.30.43.10">
    <property type="entry name" value="Uridine Diphospho-n-acetylenolpyruvylglucosamine Reductase, domain 2"/>
    <property type="match status" value="1"/>
</dbReference>
<protein>
    <submittedName>
        <fullName evidence="7">FAD/FMN-containing dehydrogenase</fullName>
    </submittedName>
</protein>
<evidence type="ECO:0000256" key="3">
    <source>
        <dbReference type="ARBA" id="ARBA00022630"/>
    </source>
</evidence>
<dbReference type="AlphaFoldDB" id="A0A291P6B8"/>
<evidence type="ECO:0000256" key="2">
    <source>
        <dbReference type="ARBA" id="ARBA00005466"/>
    </source>
</evidence>
<name>A0A291P6B8_9GAMM</name>
<dbReference type="GO" id="GO:0071949">
    <property type="term" value="F:FAD binding"/>
    <property type="evidence" value="ECO:0007669"/>
    <property type="project" value="InterPro"/>
</dbReference>
<sequence>MRDVDPKIRQAWRKHLRGSLVGPDDEGYDDARRVFNGMIDKRPEAIVRCRGVADVMAAVRFAREADLPVAIRGGGHGVTGSAVAEGSLVVDLSAMQGVRVDLARGTARAEGGAT</sequence>
<dbReference type="PROSITE" id="PS00862">
    <property type="entry name" value="OX2_COVAL_FAD"/>
    <property type="match status" value="1"/>
</dbReference>
<comment type="cofactor">
    <cofactor evidence="1">
        <name>FAD</name>
        <dbReference type="ChEBI" id="CHEBI:57692"/>
    </cofactor>
</comment>
<keyword evidence="4" id="KW-0274">FAD</keyword>
<dbReference type="SUPFAM" id="SSF56176">
    <property type="entry name" value="FAD-binding/transporter-associated domain-like"/>
    <property type="match status" value="1"/>
</dbReference>
<evidence type="ECO:0000259" key="6">
    <source>
        <dbReference type="PROSITE" id="PS51387"/>
    </source>
</evidence>
<evidence type="ECO:0000256" key="1">
    <source>
        <dbReference type="ARBA" id="ARBA00001974"/>
    </source>
</evidence>
<gene>
    <name evidence="7" type="ORF">BEI_1443</name>
</gene>
<evidence type="ECO:0000313" key="8">
    <source>
        <dbReference type="Proteomes" id="UP000219993"/>
    </source>
</evidence>
<keyword evidence="8" id="KW-1185">Reference proteome</keyword>
<dbReference type="GO" id="GO:0016491">
    <property type="term" value="F:oxidoreductase activity"/>
    <property type="evidence" value="ECO:0007669"/>
    <property type="project" value="UniProtKB-KW"/>
</dbReference>
<evidence type="ECO:0000256" key="4">
    <source>
        <dbReference type="ARBA" id="ARBA00022827"/>
    </source>
</evidence>
<dbReference type="InterPro" id="IPR006093">
    <property type="entry name" value="Oxy_OxRdtase_FAD_BS"/>
</dbReference>
<dbReference type="PANTHER" id="PTHR42973:SF39">
    <property type="entry name" value="FAD-BINDING PCMH-TYPE DOMAIN-CONTAINING PROTEIN"/>
    <property type="match status" value="1"/>
</dbReference>
<dbReference type="EMBL" id="CP021435">
    <property type="protein sequence ID" value="ATJ82430.1"/>
    <property type="molecule type" value="Genomic_DNA"/>
</dbReference>
<keyword evidence="3" id="KW-0285">Flavoprotein</keyword>
<proteinExistence type="inferred from homology"/>
<dbReference type="InterPro" id="IPR016166">
    <property type="entry name" value="FAD-bd_PCMH"/>
</dbReference>
<keyword evidence="5" id="KW-0560">Oxidoreductase</keyword>
<evidence type="ECO:0000256" key="5">
    <source>
        <dbReference type="ARBA" id="ARBA00023002"/>
    </source>
</evidence>
<dbReference type="InterPro" id="IPR036318">
    <property type="entry name" value="FAD-bd_PCMH-like_sf"/>
</dbReference>
<evidence type="ECO:0000313" key="7">
    <source>
        <dbReference type="EMBL" id="ATJ82430.1"/>
    </source>
</evidence>
<reference evidence="7 8" key="1">
    <citation type="journal article" date="2017" name="Sci. Rep.">
        <title>Revealing the Saline Adaptation Strategies of the Halophilic Bacterium Halomonas beimenensis through High-throughput Omics and Transposon Mutagenesis Approaches.</title>
        <authorList>
            <person name="Chen Y.H."/>
            <person name="Lin S.S."/>
            <person name="Shyu Y.T."/>
        </authorList>
    </citation>
    <scope>NUCLEOTIDE SEQUENCE [LARGE SCALE GENOMIC DNA]</scope>
    <source>
        <strain evidence="7 8">NTU-111</strain>
    </source>
</reference>
<dbReference type="PANTHER" id="PTHR42973">
    <property type="entry name" value="BINDING OXIDOREDUCTASE, PUTATIVE (AFU_ORTHOLOGUE AFUA_1G17690)-RELATED"/>
    <property type="match status" value="1"/>
</dbReference>
<feature type="domain" description="FAD-binding PCMH-type" evidence="6">
    <location>
        <begin position="39"/>
        <end position="114"/>
    </location>
</feature>
<dbReference type="KEGG" id="hbe:BEI_1443"/>
<dbReference type="InterPro" id="IPR006094">
    <property type="entry name" value="Oxid_FAD_bind_N"/>
</dbReference>
<comment type="similarity">
    <text evidence="2">Belongs to the oxygen-dependent FAD-linked oxidoreductase family.</text>
</comment>
<dbReference type="InterPro" id="IPR050416">
    <property type="entry name" value="FAD-linked_Oxidoreductase"/>
</dbReference>
<dbReference type="InterPro" id="IPR016167">
    <property type="entry name" value="FAD-bd_PCMH_sub1"/>
</dbReference>
<accession>A0A291P6B8</accession>
<dbReference type="Proteomes" id="UP000219993">
    <property type="component" value="Chromosome"/>
</dbReference>